<evidence type="ECO:0000313" key="11">
    <source>
        <dbReference type="WBParaSite" id="HPBE_0002057101-mRNA-1"/>
    </source>
</evidence>
<reference evidence="11" key="2">
    <citation type="submission" date="2019-09" db="UniProtKB">
        <authorList>
            <consortium name="WormBaseParasite"/>
        </authorList>
    </citation>
    <scope>IDENTIFICATION</scope>
</reference>
<keyword evidence="4" id="KW-0479">Metal-binding</keyword>
<name>A0A183GE44_HELPZ</name>
<dbReference type="InterPro" id="IPR006434">
    <property type="entry name" value="Pyrimidine_nucleotidase_eu"/>
</dbReference>
<dbReference type="PANTHER" id="PTHR13045:SF0">
    <property type="entry name" value="7-METHYLGUANOSINE PHOSPHATE-SPECIFIC 5'-NUCLEOTIDASE"/>
    <property type="match status" value="1"/>
</dbReference>
<dbReference type="OrthoDB" id="10014216at2759"/>
<dbReference type="Pfam" id="PF05822">
    <property type="entry name" value="UMPH-1"/>
    <property type="match status" value="1"/>
</dbReference>
<evidence type="ECO:0000256" key="2">
    <source>
        <dbReference type="ARBA" id="ARBA00008389"/>
    </source>
</evidence>
<keyword evidence="8" id="KW-0546">Nucleotide metabolism</keyword>
<dbReference type="GO" id="GO:0008253">
    <property type="term" value="F:5'-nucleotidase activity"/>
    <property type="evidence" value="ECO:0007669"/>
    <property type="project" value="UniProtKB-EC"/>
</dbReference>
<keyword evidence="5" id="KW-0547">Nucleotide-binding</keyword>
<dbReference type="InterPro" id="IPR023214">
    <property type="entry name" value="HAD_sf"/>
</dbReference>
<dbReference type="SUPFAM" id="SSF56784">
    <property type="entry name" value="HAD-like"/>
    <property type="match status" value="1"/>
</dbReference>
<evidence type="ECO:0000256" key="3">
    <source>
        <dbReference type="ARBA" id="ARBA00012643"/>
    </source>
</evidence>
<keyword evidence="7" id="KW-0460">Magnesium</keyword>
<evidence type="ECO:0000256" key="8">
    <source>
        <dbReference type="ARBA" id="ARBA00023080"/>
    </source>
</evidence>
<dbReference type="EC" id="3.1.3.5" evidence="3"/>
<comment type="similarity">
    <text evidence="2">Belongs to the pyrimidine 5'-nucleotidase family.</text>
</comment>
<dbReference type="WBParaSite" id="HPBE_0002057101-mRNA-1">
    <property type="protein sequence ID" value="HPBE_0002057101-mRNA-1"/>
    <property type="gene ID" value="HPBE_0002057101"/>
</dbReference>
<keyword evidence="10" id="KW-1185">Reference proteome</keyword>
<evidence type="ECO:0000256" key="5">
    <source>
        <dbReference type="ARBA" id="ARBA00022741"/>
    </source>
</evidence>
<proteinExistence type="inferred from homology"/>
<dbReference type="GO" id="GO:0009117">
    <property type="term" value="P:nucleotide metabolic process"/>
    <property type="evidence" value="ECO:0007669"/>
    <property type="project" value="UniProtKB-KW"/>
</dbReference>
<dbReference type="Proteomes" id="UP000050761">
    <property type="component" value="Unassembled WGS sequence"/>
</dbReference>
<evidence type="ECO:0000256" key="1">
    <source>
        <dbReference type="ARBA" id="ARBA00000815"/>
    </source>
</evidence>
<comment type="catalytic activity">
    <reaction evidence="1">
        <text>a ribonucleoside 5'-phosphate + H2O = a ribonucleoside + phosphate</text>
        <dbReference type="Rhea" id="RHEA:12484"/>
        <dbReference type="ChEBI" id="CHEBI:15377"/>
        <dbReference type="ChEBI" id="CHEBI:18254"/>
        <dbReference type="ChEBI" id="CHEBI:43474"/>
        <dbReference type="ChEBI" id="CHEBI:58043"/>
        <dbReference type="EC" id="3.1.3.5"/>
    </reaction>
</comment>
<dbReference type="EMBL" id="UZAH01032268">
    <property type="protein sequence ID" value="VDP20757.1"/>
    <property type="molecule type" value="Genomic_DNA"/>
</dbReference>
<dbReference type="Gene3D" id="3.40.50.1000">
    <property type="entry name" value="HAD superfamily/HAD-like"/>
    <property type="match status" value="1"/>
</dbReference>
<evidence type="ECO:0000313" key="10">
    <source>
        <dbReference type="Proteomes" id="UP000050761"/>
    </source>
</evidence>
<organism evidence="10 11">
    <name type="scientific">Heligmosomoides polygyrus</name>
    <name type="common">Parasitic roundworm</name>
    <dbReference type="NCBI Taxonomy" id="6339"/>
    <lineage>
        <taxon>Eukaryota</taxon>
        <taxon>Metazoa</taxon>
        <taxon>Ecdysozoa</taxon>
        <taxon>Nematoda</taxon>
        <taxon>Chromadorea</taxon>
        <taxon>Rhabditida</taxon>
        <taxon>Rhabditina</taxon>
        <taxon>Rhabditomorpha</taxon>
        <taxon>Strongyloidea</taxon>
        <taxon>Heligmosomidae</taxon>
        <taxon>Heligmosomoides</taxon>
    </lineage>
</organism>
<dbReference type="InterPro" id="IPR036412">
    <property type="entry name" value="HAD-like_sf"/>
</dbReference>
<sequence>MVQVLYGLCCANDGQAAAMLNDFRLDGKEHLMIVADFDFTLTLRRGDNGETGCLTHEVFDLNKMVKGSDCTMEVLQRRMNANYETVLSNCTLEDEKAFVQNGWWNASHDIIIRSMVHRDDLPSLVRCSRLLWRKNMRELLQLLEELSIPLLIFSAGITDIIEEAVRQLVGHFPTNITVAANRMYFDEGGYVCAFTCPPVHSRNKTMAHLRDLIHGVDRTFSRRTNVIVIGDNEK</sequence>
<protein>
    <recommendedName>
        <fullName evidence="3">5'-nucleotidase</fullName>
        <ecNumber evidence="3">3.1.3.5</ecNumber>
    </recommendedName>
</protein>
<accession>A0A183GE44</accession>
<dbReference type="PANTHER" id="PTHR13045">
    <property type="entry name" value="5'-NUCLEOTIDASE"/>
    <property type="match status" value="1"/>
</dbReference>
<reference evidence="9 10" key="1">
    <citation type="submission" date="2018-11" db="EMBL/GenBank/DDBJ databases">
        <authorList>
            <consortium name="Pathogen Informatics"/>
        </authorList>
    </citation>
    <scope>NUCLEOTIDE SEQUENCE [LARGE SCALE GENOMIC DNA]</scope>
</reference>
<accession>A0A3P8B0Z2</accession>
<dbReference type="GO" id="GO:0000287">
    <property type="term" value="F:magnesium ion binding"/>
    <property type="evidence" value="ECO:0007669"/>
    <property type="project" value="InterPro"/>
</dbReference>
<keyword evidence="6" id="KW-0378">Hydrolase</keyword>
<dbReference type="AlphaFoldDB" id="A0A183GE44"/>
<dbReference type="GO" id="GO:0000166">
    <property type="term" value="F:nucleotide binding"/>
    <property type="evidence" value="ECO:0007669"/>
    <property type="project" value="UniProtKB-KW"/>
</dbReference>
<evidence type="ECO:0000256" key="6">
    <source>
        <dbReference type="ARBA" id="ARBA00022801"/>
    </source>
</evidence>
<evidence type="ECO:0000256" key="4">
    <source>
        <dbReference type="ARBA" id="ARBA00022723"/>
    </source>
</evidence>
<gene>
    <name evidence="9" type="ORF">HPBE_LOCUS20570</name>
</gene>
<evidence type="ECO:0000256" key="7">
    <source>
        <dbReference type="ARBA" id="ARBA00022842"/>
    </source>
</evidence>
<dbReference type="GO" id="GO:0005737">
    <property type="term" value="C:cytoplasm"/>
    <property type="evidence" value="ECO:0007669"/>
    <property type="project" value="InterPro"/>
</dbReference>
<evidence type="ECO:0000313" key="9">
    <source>
        <dbReference type="EMBL" id="VDP20757.1"/>
    </source>
</evidence>